<gene>
    <name evidence="1" type="ORF">DOTSEDRAFT_70356</name>
</gene>
<evidence type="ECO:0000313" key="2">
    <source>
        <dbReference type="Proteomes" id="UP000016933"/>
    </source>
</evidence>
<name>N1PSH3_DOTSN</name>
<proteinExistence type="predicted"/>
<dbReference type="AlphaFoldDB" id="N1PSH3"/>
<dbReference type="HOGENOM" id="CLU_1981560_0_0_1"/>
<reference evidence="2" key="1">
    <citation type="journal article" date="2012" name="PLoS Genet.">
        <title>The genomes of the fungal plant pathogens Cladosporium fulvum and Dothistroma septosporum reveal adaptation to different hosts and lifestyles but also signatures of common ancestry.</title>
        <authorList>
            <person name="de Wit P.J.G.M."/>
            <person name="van der Burgt A."/>
            <person name="Oekmen B."/>
            <person name="Stergiopoulos I."/>
            <person name="Abd-Elsalam K.A."/>
            <person name="Aerts A.L."/>
            <person name="Bahkali A.H."/>
            <person name="Beenen H.G."/>
            <person name="Chettri P."/>
            <person name="Cox M.P."/>
            <person name="Datema E."/>
            <person name="de Vries R.P."/>
            <person name="Dhillon B."/>
            <person name="Ganley A.R."/>
            <person name="Griffiths S.A."/>
            <person name="Guo Y."/>
            <person name="Hamelin R.C."/>
            <person name="Henrissat B."/>
            <person name="Kabir M.S."/>
            <person name="Jashni M.K."/>
            <person name="Kema G."/>
            <person name="Klaubauf S."/>
            <person name="Lapidus A."/>
            <person name="Levasseur A."/>
            <person name="Lindquist E."/>
            <person name="Mehrabi R."/>
            <person name="Ohm R.A."/>
            <person name="Owen T.J."/>
            <person name="Salamov A."/>
            <person name="Schwelm A."/>
            <person name="Schijlen E."/>
            <person name="Sun H."/>
            <person name="van den Burg H.A."/>
            <person name="van Ham R.C.H.J."/>
            <person name="Zhang S."/>
            <person name="Goodwin S.B."/>
            <person name="Grigoriev I.V."/>
            <person name="Collemare J."/>
            <person name="Bradshaw R.E."/>
        </authorList>
    </citation>
    <scope>NUCLEOTIDE SEQUENCE [LARGE SCALE GENOMIC DNA]</scope>
    <source>
        <strain evidence="2">NZE10 / CBS 128990</strain>
    </source>
</reference>
<organism evidence="1 2">
    <name type="scientific">Dothistroma septosporum (strain NZE10 / CBS 128990)</name>
    <name type="common">Red band needle blight fungus</name>
    <name type="synonym">Mycosphaerella pini</name>
    <dbReference type="NCBI Taxonomy" id="675120"/>
    <lineage>
        <taxon>Eukaryota</taxon>
        <taxon>Fungi</taxon>
        <taxon>Dikarya</taxon>
        <taxon>Ascomycota</taxon>
        <taxon>Pezizomycotina</taxon>
        <taxon>Dothideomycetes</taxon>
        <taxon>Dothideomycetidae</taxon>
        <taxon>Mycosphaerellales</taxon>
        <taxon>Mycosphaerellaceae</taxon>
        <taxon>Dothistroma</taxon>
    </lineage>
</organism>
<dbReference type="EMBL" id="KB446537">
    <property type="protein sequence ID" value="EME46332.1"/>
    <property type="molecule type" value="Genomic_DNA"/>
</dbReference>
<evidence type="ECO:0000313" key="1">
    <source>
        <dbReference type="EMBL" id="EME46332.1"/>
    </source>
</evidence>
<sequence length="126" mass="13938">MVHGRYRNGLPQCVSRVDDPRLFRASSAVAANFELMGRVDRVALSVVTRSSRSSGGRSHVRRNLYLGDCIWVPPARRPSPSRHTPTASPTLVIAALCNQSASQSSSSDFRAWHRFSLLDFENRAAV</sequence>
<accession>N1PSH3</accession>
<keyword evidence="2" id="KW-1185">Reference proteome</keyword>
<dbReference type="Proteomes" id="UP000016933">
    <property type="component" value="Unassembled WGS sequence"/>
</dbReference>
<protein>
    <submittedName>
        <fullName evidence="1">Uncharacterized protein</fullName>
    </submittedName>
</protein>
<reference evidence="1 2" key="2">
    <citation type="journal article" date="2012" name="PLoS Pathog.">
        <title>Diverse lifestyles and strategies of plant pathogenesis encoded in the genomes of eighteen Dothideomycetes fungi.</title>
        <authorList>
            <person name="Ohm R.A."/>
            <person name="Feau N."/>
            <person name="Henrissat B."/>
            <person name="Schoch C.L."/>
            <person name="Horwitz B.A."/>
            <person name="Barry K.W."/>
            <person name="Condon B.J."/>
            <person name="Copeland A.C."/>
            <person name="Dhillon B."/>
            <person name="Glaser F."/>
            <person name="Hesse C.N."/>
            <person name="Kosti I."/>
            <person name="LaButti K."/>
            <person name="Lindquist E.A."/>
            <person name="Lucas S."/>
            <person name="Salamov A.A."/>
            <person name="Bradshaw R.E."/>
            <person name="Ciuffetti L."/>
            <person name="Hamelin R.C."/>
            <person name="Kema G.H.J."/>
            <person name="Lawrence C."/>
            <person name="Scott J.A."/>
            <person name="Spatafora J.W."/>
            <person name="Turgeon B.G."/>
            <person name="de Wit P.J.G.M."/>
            <person name="Zhong S."/>
            <person name="Goodwin S.B."/>
            <person name="Grigoriev I.V."/>
        </authorList>
    </citation>
    <scope>NUCLEOTIDE SEQUENCE [LARGE SCALE GENOMIC DNA]</scope>
    <source>
        <strain evidence="2">NZE10 / CBS 128990</strain>
    </source>
</reference>